<accession>A0A451BLQ4</accession>
<gene>
    <name evidence="1" type="ORF">BECKSD772D_GA0070982_103914</name>
</gene>
<proteinExistence type="predicted"/>
<evidence type="ECO:0000313" key="1">
    <source>
        <dbReference type="EMBL" id="VFK79194.1"/>
    </source>
</evidence>
<sequence>MALQKNPWVDSCSLVAGFRVDSPWISLRERVGALWENLRFSHRAPTLIYRLTTGLAQQVNDNYL</sequence>
<organism evidence="1">
    <name type="scientific">Candidatus Kentrum sp. SD</name>
    <dbReference type="NCBI Taxonomy" id="2126332"/>
    <lineage>
        <taxon>Bacteria</taxon>
        <taxon>Pseudomonadati</taxon>
        <taxon>Pseudomonadota</taxon>
        <taxon>Gammaproteobacteria</taxon>
        <taxon>Candidatus Kentrum</taxon>
    </lineage>
</organism>
<dbReference type="EMBL" id="CAADHB010000039">
    <property type="protein sequence ID" value="VFK79194.1"/>
    <property type="molecule type" value="Genomic_DNA"/>
</dbReference>
<protein>
    <submittedName>
        <fullName evidence="1">Uncharacterized protein</fullName>
    </submittedName>
</protein>
<dbReference type="AlphaFoldDB" id="A0A451BLQ4"/>
<reference evidence="1" key="1">
    <citation type="submission" date="2019-02" db="EMBL/GenBank/DDBJ databases">
        <authorList>
            <person name="Gruber-Vodicka R. H."/>
            <person name="Seah K. B. B."/>
        </authorList>
    </citation>
    <scope>NUCLEOTIDE SEQUENCE</scope>
    <source>
        <strain evidence="1">BECK_S127</strain>
    </source>
</reference>
<name>A0A451BLQ4_9GAMM</name>